<dbReference type="EMBL" id="LRBV02000008">
    <property type="status" value="NOT_ANNOTATED_CDS"/>
    <property type="molecule type" value="Genomic_DNA"/>
</dbReference>
<dbReference type="Proteomes" id="UP000594261">
    <property type="component" value="Chromosome 8"/>
</dbReference>
<dbReference type="Gramene" id="QL08p044016:mrna">
    <property type="protein sequence ID" value="QL08p044016:mrna"/>
    <property type="gene ID" value="QL08p044016"/>
</dbReference>
<dbReference type="InterPro" id="IPR027706">
    <property type="entry name" value="PGP_Pase"/>
</dbReference>
<dbReference type="InterPro" id="IPR036412">
    <property type="entry name" value="HAD-like_sf"/>
</dbReference>
<dbReference type="GO" id="GO:0015979">
    <property type="term" value="P:photosynthesis"/>
    <property type="evidence" value="ECO:0007669"/>
    <property type="project" value="EnsemblPlants"/>
</dbReference>
<dbReference type="GO" id="GO:0046839">
    <property type="term" value="P:phospholipid dephosphorylation"/>
    <property type="evidence" value="ECO:0007669"/>
    <property type="project" value="EnsemblPlants"/>
</dbReference>
<dbReference type="FunFam" id="3.40.50.1000:FF:000148">
    <property type="entry name" value="Haloacid dehalogenase superfamily protein"/>
    <property type="match status" value="1"/>
</dbReference>
<name>A0A7N2MCA9_QUELO</name>
<dbReference type="OMA" id="GIFTNMW"/>
<keyword evidence="3" id="KW-1185">Reference proteome</keyword>
<dbReference type="AlphaFoldDB" id="A0A7N2MCA9"/>
<dbReference type="SUPFAM" id="SSF56784">
    <property type="entry name" value="HAD-like"/>
    <property type="match status" value="1"/>
</dbReference>
<dbReference type="GO" id="GO:0010027">
    <property type="term" value="P:thylakoid membrane organization"/>
    <property type="evidence" value="ECO:0007669"/>
    <property type="project" value="EnsemblPlants"/>
</dbReference>
<dbReference type="GO" id="GO:0008962">
    <property type="term" value="F:phosphatidylglycerophosphatase activity"/>
    <property type="evidence" value="ECO:0007669"/>
    <property type="project" value="EnsemblPlants"/>
</dbReference>
<evidence type="ECO:0000256" key="1">
    <source>
        <dbReference type="SAM" id="MobiDB-lite"/>
    </source>
</evidence>
<proteinExistence type="predicted"/>
<dbReference type="GO" id="GO:0009658">
    <property type="term" value="P:chloroplast organization"/>
    <property type="evidence" value="ECO:0007669"/>
    <property type="project" value="EnsemblPlants"/>
</dbReference>
<protein>
    <recommendedName>
        <fullName evidence="4">Haloacid dehalogenase superfamily protein</fullName>
    </recommendedName>
</protein>
<dbReference type="InterPro" id="IPR006549">
    <property type="entry name" value="HAD-SF_hydro_IIIA"/>
</dbReference>
<sequence>MQATSFAPVPNCCYPVIPNQYLHFQPLHLKKPKPTYLSLSNNQHIITALTLIPTTTPTKPLQYTNNNPDPDLNSSLFPQFYSCIATDKGNNQNPDTQNQRKEENYRDKVTKKDWGIFTNMWWAELKAAMGQRINFEGIASSTMVVVKDHHLALPHVAVPDIRYIDWAELHRKGFRGVVFDKDNTITVPYSLALWGPLGSSLERCKSVFGPDIAVFSNSAGLCEYDLDGSKARALEGAIGIKVIRHRVKKPAGTAEEIEKHFGCKSSQLIMVGDRPLTDIVYGNRNGFLTILTGPLSLAEEPFIVRQTYIRVPSPCTAGQPWNFDFMLSRKWKVAVIRVCGWVLK</sequence>
<dbReference type="NCBIfam" id="TIGR01662">
    <property type="entry name" value="HAD-SF-IIIA"/>
    <property type="match status" value="1"/>
</dbReference>
<dbReference type="GO" id="GO:0048364">
    <property type="term" value="P:root development"/>
    <property type="evidence" value="ECO:0007669"/>
    <property type="project" value="EnsemblPlants"/>
</dbReference>
<dbReference type="GO" id="GO:0005739">
    <property type="term" value="C:mitochondrion"/>
    <property type="evidence" value="ECO:0007669"/>
    <property type="project" value="EnsemblPlants"/>
</dbReference>
<dbReference type="GO" id="GO:0009507">
    <property type="term" value="C:chloroplast"/>
    <property type="evidence" value="ECO:0007669"/>
    <property type="project" value="EnsemblPlants"/>
</dbReference>
<dbReference type="Pfam" id="PF09419">
    <property type="entry name" value="PGP_phosphatase"/>
    <property type="match status" value="1"/>
</dbReference>
<dbReference type="InterPro" id="IPR023214">
    <property type="entry name" value="HAD_sf"/>
</dbReference>
<evidence type="ECO:0000313" key="2">
    <source>
        <dbReference type="EnsemblPlants" id="QL08p044016:mrna"/>
    </source>
</evidence>
<dbReference type="PANTHER" id="PTHR19288">
    <property type="entry name" value="4-NITROPHENYLPHOSPHATASE-RELATED"/>
    <property type="match status" value="1"/>
</dbReference>
<dbReference type="PANTHER" id="PTHR19288:SF25">
    <property type="entry name" value="PHOSPHATIDYLGLYCEROPHOSPHATASE GEP4, MITOCHONDRIAL"/>
    <property type="match status" value="1"/>
</dbReference>
<dbReference type="Gene3D" id="3.40.50.1000">
    <property type="entry name" value="HAD superfamily/HAD-like"/>
    <property type="match status" value="1"/>
</dbReference>
<evidence type="ECO:0008006" key="4">
    <source>
        <dbReference type="Google" id="ProtNLM"/>
    </source>
</evidence>
<dbReference type="GO" id="GO:0006655">
    <property type="term" value="P:phosphatidylglycerol biosynthetic process"/>
    <property type="evidence" value="ECO:0007669"/>
    <property type="project" value="EnsemblPlants"/>
</dbReference>
<dbReference type="FunCoup" id="A0A7N2MCA9">
    <property type="interactions" value="233"/>
</dbReference>
<reference evidence="2" key="2">
    <citation type="submission" date="2021-01" db="UniProtKB">
        <authorList>
            <consortium name="EnsemblPlants"/>
        </authorList>
    </citation>
    <scope>IDENTIFICATION</scope>
</reference>
<dbReference type="InParanoid" id="A0A7N2MCA9"/>
<dbReference type="NCBIfam" id="TIGR01668">
    <property type="entry name" value="YqeG_hyp_ppase"/>
    <property type="match status" value="1"/>
</dbReference>
<dbReference type="EnsemblPlants" id="QL08p044016:mrna">
    <property type="protein sequence ID" value="QL08p044016:mrna"/>
    <property type="gene ID" value="QL08p044016"/>
</dbReference>
<feature type="region of interest" description="Disordered" evidence="1">
    <location>
        <begin position="86"/>
        <end position="106"/>
    </location>
</feature>
<dbReference type="InterPro" id="IPR010021">
    <property type="entry name" value="PGPP1/Gep4"/>
</dbReference>
<accession>A0A7N2MCA9</accession>
<reference evidence="2 3" key="1">
    <citation type="journal article" date="2016" name="G3 (Bethesda)">
        <title>First Draft Assembly and Annotation of the Genome of a California Endemic Oak Quercus lobata Nee (Fagaceae).</title>
        <authorList>
            <person name="Sork V.L."/>
            <person name="Fitz-Gibbon S.T."/>
            <person name="Puiu D."/>
            <person name="Crepeau M."/>
            <person name="Gugger P.F."/>
            <person name="Sherman R."/>
            <person name="Stevens K."/>
            <person name="Langley C.H."/>
            <person name="Pellegrini M."/>
            <person name="Salzberg S.L."/>
        </authorList>
    </citation>
    <scope>NUCLEOTIDE SEQUENCE [LARGE SCALE GENOMIC DNA]</scope>
    <source>
        <strain evidence="2 3">cv. SW786</strain>
    </source>
</reference>
<evidence type="ECO:0000313" key="3">
    <source>
        <dbReference type="Proteomes" id="UP000594261"/>
    </source>
</evidence>
<organism evidence="2 3">
    <name type="scientific">Quercus lobata</name>
    <name type="common">Valley oak</name>
    <dbReference type="NCBI Taxonomy" id="97700"/>
    <lineage>
        <taxon>Eukaryota</taxon>
        <taxon>Viridiplantae</taxon>
        <taxon>Streptophyta</taxon>
        <taxon>Embryophyta</taxon>
        <taxon>Tracheophyta</taxon>
        <taxon>Spermatophyta</taxon>
        <taxon>Magnoliopsida</taxon>
        <taxon>eudicotyledons</taxon>
        <taxon>Gunneridae</taxon>
        <taxon>Pentapetalae</taxon>
        <taxon>rosids</taxon>
        <taxon>fabids</taxon>
        <taxon>Fagales</taxon>
        <taxon>Fagaceae</taxon>
        <taxon>Quercus</taxon>
    </lineage>
</organism>
<feature type="compositionally biased region" description="Polar residues" evidence="1">
    <location>
        <begin position="88"/>
        <end position="97"/>
    </location>
</feature>